<keyword evidence="2" id="KW-0479">Metal-binding</keyword>
<proteinExistence type="inferred from homology"/>
<keyword evidence="7" id="KW-1185">Reference proteome</keyword>
<dbReference type="InterPro" id="IPR011057">
    <property type="entry name" value="Mss4-like_sf"/>
</dbReference>
<dbReference type="RefSeq" id="WP_079638035.1">
    <property type="nucleotide sequence ID" value="NZ_FUYP01000007.1"/>
</dbReference>
<dbReference type="GO" id="GO:0016846">
    <property type="term" value="F:carbon-sulfur lyase activity"/>
    <property type="evidence" value="ECO:0007669"/>
    <property type="project" value="InterPro"/>
</dbReference>
<dbReference type="Pfam" id="PF04828">
    <property type="entry name" value="GFA"/>
    <property type="match status" value="1"/>
</dbReference>
<feature type="domain" description="CENP-V/GFA" evidence="5">
    <location>
        <begin position="3"/>
        <end position="120"/>
    </location>
</feature>
<dbReference type="AlphaFoldDB" id="A0A1T5BN35"/>
<evidence type="ECO:0000256" key="2">
    <source>
        <dbReference type="ARBA" id="ARBA00022723"/>
    </source>
</evidence>
<keyword evidence="4" id="KW-0456">Lyase</keyword>
<dbReference type="Gene3D" id="3.90.1590.10">
    <property type="entry name" value="glutathione-dependent formaldehyde- activating enzyme (gfa)"/>
    <property type="match status" value="1"/>
</dbReference>
<dbReference type="PROSITE" id="PS51891">
    <property type="entry name" value="CENP_V_GFA"/>
    <property type="match status" value="1"/>
</dbReference>
<keyword evidence="3" id="KW-0862">Zinc</keyword>
<dbReference type="SUPFAM" id="SSF51316">
    <property type="entry name" value="Mss4-like"/>
    <property type="match status" value="1"/>
</dbReference>
<dbReference type="EMBL" id="FUYP01000007">
    <property type="protein sequence ID" value="SKB48555.1"/>
    <property type="molecule type" value="Genomic_DNA"/>
</dbReference>
<organism evidence="6 7">
    <name type="scientific">Sphingopyxis flava</name>
    <dbReference type="NCBI Taxonomy" id="1507287"/>
    <lineage>
        <taxon>Bacteria</taxon>
        <taxon>Pseudomonadati</taxon>
        <taxon>Pseudomonadota</taxon>
        <taxon>Alphaproteobacteria</taxon>
        <taxon>Sphingomonadales</taxon>
        <taxon>Sphingomonadaceae</taxon>
        <taxon>Sphingopyxis</taxon>
    </lineage>
</organism>
<sequence>MEYSGRCACGAVEIRILGKPLAVRQCWCRHCQQIAAGGPTHNAVFRAADIGIEGPTASHDYVADSGNILTRTHCPACGTPILGGSSARPDMRAVRLGVLDEAHGLRPTIAIWTSEAPPWALLDPALEQYPQQPPAPPAPQS</sequence>
<dbReference type="GO" id="GO:0046872">
    <property type="term" value="F:metal ion binding"/>
    <property type="evidence" value="ECO:0007669"/>
    <property type="project" value="UniProtKB-KW"/>
</dbReference>
<accession>A0A1T5BN35</accession>
<protein>
    <submittedName>
        <fullName evidence="6">Uncharacterized conserved protein</fullName>
    </submittedName>
</protein>
<evidence type="ECO:0000256" key="4">
    <source>
        <dbReference type="ARBA" id="ARBA00023239"/>
    </source>
</evidence>
<evidence type="ECO:0000313" key="6">
    <source>
        <dbReference type="EMBL" id="SKB48555.1"/>
    </source>
</evidence>
<evidence type="ECO:0000256" key="1">
    <source>
        <dbReference type="ARBA" id="ARBA00005495"/>
    </source>
</evidence>
<dbReference type="Proteomes" id="UP000190044">
    <property type="component" value="Unassembled WGS sequence"/>
</dbReference>
<gene>
    <name evidence="6" type="ORF">SAMN06295937_10077</name>
</gene>
<comment type="similarity">
    <text evidence="1">Belongs to the Gfa family.</text>
</comment>
<reference evidence="7" key="1">
    <citation type="submission" date="2017-02" db="EMBL/GenBank/DDBJ databases">
        <authorList>
            <person name="Varghese N."/>
            <person name="Submissions S."/>
        </authorList>
    </citation>
    <scope>NUCLEOTIDE SEQUENCE [LARGE SCALE GENOMIC DNA]</scope>
    <source>
        <strain evidence="7">R11H</strain>
    </source>
</reference>
<evidence type="ECO:0000259" key="5">
    <source>
        <dbReference type="PROSITE" id="PS51891"/>
    </source>
</evidence>
<dbReference type="PANTHER" id="PTHR33337:SF40">
    <property type="entry name" value="CENP-V_GFA DOMAIN-CONTAINING PROTEIN-RELATED"/>
    <property type="match status" value="1"/>
</dbReference>
<name>A0A1T5BN35_9SPHN</name>
<dbReference type="PANTHER" id="PTHR33337">
    <property type="entry name" value="GFA DOMAIN-CONTAINING PROTEIN"/>
    <property type="match status" value="1"/>
</dbReference>
<evidence type="ECO:0000256" key="3">
    <source>
        <dbReference type="ARBA" id="ARBA00022833"/>
    </source>
</evidence>
<dbReference type="InterPro" id="IPR006913">
    <property type="entry name" value="CENP-V/GFA"/>
</dbReference>
<evidence type="ECO:0000313" key="7">
    <source>
        <dbReference type="Proteomes" id="UP000190044"/>
    </source>
</evidence>
<dbReference type="OrthoDB" id="7186766at2"/>